<dbReference type="InterPro" id="IPR036397">
    <property type="entry name" value="RNaseH_sf"/>
</dbReference>
<dbReference type="InterPro" id="IPR048020">
    <property type="entry name" value="Transpos_IS3"/>
</dbReference>
<dbReference type="Gene3D" id="3.30.420.10">
    <property type="entry name" value="Ribonuclease H-like superfamily/Ribonuclease H"/>
    <property type="match status" value="1"/>
</dbReference>
<evidence type="ECO:0000259" key="1">
    <source>
        <dbReference type="PROSITE" id="PS50994"/>
    </source>
</evidence>
<name>A0ABT9CZN7_9MOLU</name>
<evidence type="ECO:0000313" key="2">
    <source>
        <dbReference type="EMBL" id="MDO8052640.1"/>
    </source>
</evidence>
<dbReference type="Proteomes" id="UP001170667">
    <property type="component" value="Unassembled WGS sequence"/>
</dbReference>
<gene>
    <name evidence="2" type="ORF">OC710_01240</name>
</gene>
<keyword evidence="3" id="KW-1185">Reference proteome</keyword>
<dbReference type="EMBL" id="JAOSIS010000009">
    <property type="protein sequence ID" value="MDO8052640.1"/>
    <property type="molecule type" value="Genomic_DNA"/>
</dbReference>
<reference evidence="2 3" key="1">
    <citation type="journal article" date="2023" name="Int. J. Syst. Evol. Microbiol.">
        <title>The observation of taxonomic boundaries for the 16SrII and 16SrXXV phytoplasmas using genome-based delimitation.</title>
        <authorList>
            <person name="Rodrigues Jardim B."/>
            <person name="Tran-Nguyen L.T.T."/>
            <person name="Gambley C."/>
            <person name="Al-Sadi A.M."/>
            <person name="Al-Subhi A.M."/>
            <person name="Foissac X."/>
            <person name="Salar P."/>
            <person name="Cai H."/>
            <person name="Yang J.Y."/>
            <person name="Davis R."/>
            <person name="Jones L."/>
            <person name="Rodoni B."/>
            <person name="Constable F.E."/>
        </authorList>
    </citation>
    <scope>NUCLEOTIDE SEQUENCE [LARGE SCALE GENOMIC DNA]</scope>
    <source>
        <strain evidence="2">BAWM-TWN</strain>
    </source>
</reference>
<dbReference type="PROSITE" id="PS50994">
    <property type="entry name" value="INTEGRASE"/>
    <property type="match status" value="1"/>
</dbReference>
<feature type="domain" description="Integrase catalytic" evidence="1">
    <location>
        <begin position="148"/>
        <end position="310"/>
    </location>
</feature>
<sequence length="325" mass="39203">MLIPKQIELLQTVILYQRPDLSKTILPLVKVYRQTLTITQILNLLKIKRHLYYYWWKSQKAQQKRQHHYQLITKRVGLLCQKYYYACGYRKITVLYREFFQEIVNHKIILKIMKTNNWLMKWRRPHMKNQIFHQHVAYQPNLIKNHFVTDQPLTKLYTDLTCFPTTQGLLWVSVILDGYHQEILSLKTSLKPNLKLIKATFKVLPSLTKPCIIHSDRGGSYSSRLWQQTLQQKGFLISMSRPGCPNDNAPIESWFSNLKGWFKSRYGDWYHYSFGEIIKKIQTFKSFYNHKWPIKKLNYQSPLHYLQNYQEKNLNFRIRLINQTK</sequence>
<dbReference type="SUPFAM" id="SSF53098">
    <property type="entry name" value="Ribonuclease H-like"/>
    <property type="match status" value="1"/>
</dbReference>
<organism evidence="2 3">
    <name type="scientific">'Vigna radiata' phytoplasma</name>
    <dbReference type="NCBI Taxonomy" id="1177238"/>
    <lineage>
        <taxon>Bacteria</taxon>
        <taxon>Bacillati</taxon>
        <taxon>Mycoplasmatota</taxon>
        <taxon>Mollicutes</taxon>
        <taxon>Acholeplasmatales</taxon>
        <taxon>Acholeplasmataceae</taxon>
        <taxon>Candidatus Phytoplasma</taxon>
        <taxon>16SrIX (Pigeon pea witches'-broom group)</taxon>
    </lineage>
</organism>
<dbReference type="InterPro" id="IPR012337">
    <property type="entry name" value="RNaseH-like_sf"/>
</dbReference>
<dbReference type="InterPro" id="IPR001584">
    <property type="entry name" value="Integrase_cat-core"/>
</dbReference>
<protein>
    <submittedName>
        <fullName evidence="2">IS3 family transposase</fullName>
    </submittedName>
</protein>
<proteinExistence type="predicted"/>
<comment type="caution">
    <text evidence="2">The sequence shown here is derived from an EMBL/GenBank/DDBJ whole genome shotgun (WGS) entry which is preliminary data.</text>
</comment>
<dbReference type="Pfam" id="PF00665">
    <property type="entry name" value="rve"/>
    <property type="match status" value="1"/>
</dbReference>
<dbReference type="RefSeq" id="WP_304514968.1">
    <property type="nucleotide sequence ID" value="NZ_JAOSIS010000009.1"/>
</dbReference>
<evidence type="ECO:0000313" key="3">
    <source>
        <dbReference type="Proteomes" id="UP001170667"/>
    </source>
</evidence>
<dbReference type="PANTHER" id="PTHR46889:SF5">
    <property type="entry name" value="INTEGRASE PROTEIN"/>
    <property type="match status" value="1"/>
</dbReference>
<dbReference type="InterPro" id="IPR050900">
    <property type="entry name" value="Transposase_IS3/IS150/IS904"/>
</dbReference>
<dbReference type="PANTHER" id="PTHR46889">
    <property type="entry name" value="TRANSPOSASE INSF FOR INSERTION SEQUENCE IS3B-RELATED"/>
    <property type="match status" value="1"/>
</dbReference>
<dbReference type="NCBIfam" id="NF033516">
    <property type="entry name" value="transpos_IS3"/>
    <property type="match status" value="1"/>
</dbReference>
<accession>A0ABT9CZN7</accession>